<reference evidence="2 3" key="1">
    <citation type="submission" date="2020-07" db="EMBL/GenBank/DDBJ databases">
        <title>Pseudogemmobacter sp. nov., isolated from poultry manure in Taiwan.</title>
        <authorList>
            <person name="Lin S.-Y."/>
            <person name="Tang Y.-S."/>
            <person name="Young C.-C."/>
        </authorList>
    </citation>
    <scope>NUCLEOTIDE SEQUENCE [LARGE SCALE GENOMIC DNA]</scope>
    <source>
        <strain evidence="2 3">CC-YST710</strain>
    </source>
</reference>
<dbReference type="Proteomes" id="UP001198571">
    <property type="component" value="Unassembled WGS sequence"/>
</dbReference>
<dbReference type="RefSeq" id="WP_226934828.1">
    <property type="nucleotide sequence ID" value="NZ_JACDXX010000006.1"/>
</dbReference>
<dbReference type="PROSITE" id="PS51257">
    <property type="entry name" value="PROKAR_LIPOPROTEIN"/>
    <property type="match status" value="1"/>
</dbReference>
<comment type="caution">
    <text evidence="2">The sequence shown here is derived from an EMBL/GenBank/DDBJ whole genome shotgun (WGS) entry which is preliminary data.</text>
</comment>
<accession>A0ABS8CL68</accession>
<evidence type="ECO:0000313" key="3">
    <source>
        <dbReference type="Proteomes" id="UP001198571"/>
    </source>
</evidence>
<feature type="signal peptide" evidence="1">
    <location>
        <begin position="1"/>
        <end position="19"/>
    </location>
</feature>
<name>A0ABS8CL68_9RHOB</name>
<organism evidence="2 3">
    <name type="scientific">Pseudogemmobacter faecipullorum</name>
    <dbReference type="NCBI Taxonomy" id="2755041"/>
    <lineage>
        <taxon>Bacteria</taxon>
        <taxon>Pseudomonadati</taxon>
        <taxon>Pseudomonadota</taxon>
        <taxon>Alphaproteobacteria</taxon>
        <taxon>Rhodobacterales</taxon>
        <taxon>Paracoccaceae</taxon>
        <taxon>Pseudogemmobacter</taxon>
    </lineage>
</organism>
<dbReference type="EMBL" id="JACDXX010000006">
    <property type="protein sequence ID" value="MCB5409918.1"/>
    <property type="molecule type" value="Genomic_DNA"/>
</dbReference>
<sequence length="332" mass="33797">MFRPVFISAALVITLTACGGGNPFREPTPGPIPEPGGDVTSGITGLPGTATPGAGAPIRRREARASGTGNGYVSDVSYNAVADTFTVEGLAFDGGNVYRRDRSVNLGSEISAYASDALAYDPTTGSPIPQLTHRAVYGKAASGSYFAIVRTGAYVDYGFGGFVYERAGGFSLPPADGAGKRGQGNFTGEYAGLRDFSGPGAPGLEFTRGDMRMAIDFDDFNDGHGVNAVISNRRVYDINGADITAVVAGALPGSPAALPVISFAIGPNVTDSSGEMAGRVVVDSTAAGNYYAVLGGAGATEVVGIIALTPTPDGRTTGVTVRETGGFVLTRN</sequence>
<feature type="chain" id="PRO_5046623105" description="Transferrin-binding protein B C-lobe/N-lobe beta barrel domain-containing protein" evidence="1">
    <location>
        <begin position="20"/>
        <end position="332"/>
    </location>
</feature>
<keyword evidence="3" id="KW-1185">Reference proteome</keyword>
<gene>
    <name evidence="2" type="ORF">H0485_07890</name>
</gene>
<evidence type="ECO:0000256" key="1">
    <source>
        <dbReference type="SAM" id="SignalP"/>
    </source>
</evidence>
<protein>
    <recommendedName>
        <fullName evidence="4">Transferrin-binding protein B C-lobe/N-lobe beta barrel domain-containing protein</fullName>
    </recommendedName>
</protein>
<evidence type="ECO:0008006" key="4">
    <source>
        <dbReference type="Google" id="ProtNLM"/>
    </source>
</evidence>
<keyword evidence="1" id="KW-0732">Signal</keyword>
<proteinExistence type="predicted"/>
<evidence type="ECO:0000313" key="2">
    <source>
        <dbReference type="EMBL" id="MCB5409918.1"/>
    </source>
</evidence>